<protein>
    <submittedName>
        <fullName evidence="1">Uncharacterized protein</fullName>
    </submittedName>
</protein>
<sequence length="220" mass="25005">MRPVVLRSNFVDYYDDYFDSPSSISPLIFERFTDKGMRRGEILKFLARNGFSVPKHGILRDIGKWAPHLRDNQYIVIYLDEYSHRGENKLLSTIDVGLKSYPNCLAAEFLGKSSDSAHALRLVQVGMKYFWISLQSDDWRASSGNVKTSIKKHGHGLQSNLFYPLWAIDFVPVNFGGNEVLYAVDFSSAPILGENDMDKILDAPTAVKEIKQMVNTFVSR</sequence>
<evidence type="ECO:0000313" key="1">
    <source>
        <dbReference type="EMBL" id="SMC79836.1"/>
    </source>
</evidence>
<keyword evidence="2" id="KW-1185">Reference proteome</keyword>
<accession>A0A1W2C3Z9</accession>
<dbReference type="RefSeq" id="WP_084576019.1">
    <property type="nucleotide sequence ID" value="NZ_CP155572.1"/>
</dbReference>
<proteinExistence type="predicted"/>
<gene>
    <name evidence="1" type="ORF">SAMN04488500_109118</name>
</gene>
<dbReference type="AlphaFoldDB" id="A0A1W2C3Z9"/>
<evidence type="ECO:0000313" key="2">
    <source>
        <dbReference type="Proteomes" id="UP000192738"/>
    </source>
</evidence>
<dbReference type="Proteomes" id="UP000192738">
    <property type="component" value="Unassembled WGS sequence"/>
</dbReference>
<dbReference type="STRING" id="112901.SAMN04488500_109118"/>
<organism evidence="1 2">
    <name type="scientific">Sporomusa malonica</name>
    <dbReference type="NCBI Taxonomy" id="112901"/>
    <lineage>
        <taxon>Bacteria</taxon>
        <taxon>Bacillati</taxon>
        <taxon>Bacillota</taxon>
        <taxon>Negativicutes</taxon>
        <taxon>Selenomonadales</taxon>
        <taxon>Sporomusaceae</taxon>
        <taxon>Sporomusa</taxon>
    </lineage>
</organism>
<dbReference type="EMBL" id="FWXI01000009">
    <property type="protein sequence ID" value="SMC79836.1"/>
    <property type="molecule type" value="Genomic_DNA"/>
</dbReference>
<reference evidence="1 2" key="1">
    <citation type="submission" date="2017-04" db="EMBL/GenBank/DDBJ databases">
        <authorList>
            <person name="Afonso C.L."/>
            <person name="Miller P.J."/>
            <person name="Scott M.A."/>
            <person name="Spackman E."/>
            <person name="Goraichik I."/>
            <person name="Dimitrov K.M."/>
            <person name="Suarez D.L."/>
            <person name="Swayne D.E."/>
        </authorList>
    </citation>
    <scope>NUCLEOTIDE SEQUENCE [LARGE SCALE GENOMIC DNA]</scope>
    <source>
        <strain evidence="1 2">DSM 5090</strain>
    </source>
</reference>
<name>A0A1W2C3Z9_9FIRM</name>
<dbReference type="OrthoDB" id="9342839at2"/>